<gene>
    <name evidence="1" type="ORF">S01H4_44483</name>
</gene>
<dbReference type="AlphaFoldDB" id="X1D5H6"/>
<reference evidence="1" key="1">
    <citation type="journal article" date="2014" name="Front. Microbiol.">
        <title>High frequency of phylogenetically diverse reductive dehalogenase-homologous genes in deep subseafloor sedimentary metagenomes.</title>
        <authorList>
            <person name="Kawai M."/>
            <person name="Futagami T."/>
            <person name="Toyoda A."/>
            <person name="Takaki Y."/>
            <person name="Nishi S."/>
            <person name="Hori S."/>
            <person name="Arai W."/>
            <person name="Tsubouchi T."/>
            <person name="Morono Y."/>
            <person name="Uchiyama I."/>
            <person name="Ito T."/>
            <person name="Fujiyama A."/>
            <person name="Inagaki F."/>
            <person name="Takami H."/>
        </authorList>
    </citation>
    <scope>NUCLEOTIDE SEQUENCE</scope>
    <source>
        <strain evidence="1">Expedition CK06-06</strain>
    </source>
</reference>
<protein>
    <submittedName>
        <fullName evidence="1">Uncharacterized protein</fullName>
    </submittedName>
</protein>
<organism evidence="1">
    <name type="scientific">marine sediment metagenome</name>
    <dbReference type="NCBI Taxonomy" id="412755"/>
    <lineage>
        <taxon>unclassified sequences</taxon>
        <taxon>metagenomes</taxon>
        <taxon>ecological metagenomes</taxon>
    </lineage>
</organism>
<comment type="caution">
    <text evidence="1">The sequence shown here is derived from an EMBL/GenBank/DDBJ whole genome shotgun (WGS) entry which is preliminary data.</text>
</comment>
<sequence length="99" mass="11546">IYEAEIAVIEEKEDDFQGNTTTYYLLTLKDIEFGPQLKKKSDYRKEDIEKLDELKIRVSEKLYSSDNFKLGDKITCNGGVNKDRLLGFMLKRVTGFKKK</sequence>
<feature type="non-terminal residue" evidence="1">
    <location>
        <position position="1"/>
    </location>
</feature>
<proteinExistence type="predicted"/>
<dbReference type="EMBL" id="BART01024670">
    <property type="protein sequence ID" value="GAG91731.1"/>
    <property type="molecule type" value="Genomic_DNA"/>
</dbReference>
<accession>X1D5H6</accession>
<evidence type="ECO:0000313" key="1">
    <source>
        <dbReference type="EMBL" id="GAG91731.1"/>
    </source>
</evidence>
<name>X1D5H6_9ZZZZ</name>